<feature type="region of interest" description="Disordered" evidence="1">
    <location>
        <begin position="1"/>
        <end position="26"/>
    </location>
</feature>
<organism evidence="3 4">
    <name type="scientific">Dioszegia hungarica</name>
    <dbReference type="NCBI Taxonomy" id="4972"/>
    <lineage>
        <taxon>Eukaryota</taxon>
        <taxon>Fungi</taxon>
        <taxon>Dikarya</taxon>
        <taxon>Basidiomycota</taxon>
        <taxon>Agaricomycotina</taxon>
        <taxon>Tremellomycetes</taxon>
        <taxon>Tremellales</taxon>
        <taxon>Bulleribasidiaceae</taxon>
        <taxon>Dioszegia</taxon>
    </lineage>
</organism>
<keyword evidence="2" id="KW-0472">Membrane</keyword>
<dbReference type="GeneID" id="77730022"/>
<gene>
    <name evidence="3" type="ORF">MKK02DRAFT_39871</name>
</gene>
<dbReference type="RefSeq" id="XP_052949333.1">
    <property type="nucleotide sequence ID" value="XM_053090817.1"/>
</dbReference>
<feature type="transmembrane region" description="Helical" evidence="2">
    <location>
        <begin position="442"/>
        <end position="463"/>
    </location>
</feature>
<proteinExistence type="predicted"/>
<evidence type="ECO:0000313" key="4">
    <source>
        <dbReference type="Proteomes" id="UP001164286"/>
    </source>
</evidence>
<keyword evidence="2" id="KW-1133">Transmembrane helix</keyword>
<feature type="compositionally biased region" description="Polar residues" evidence="1">
    <location>
        <begin position="405"/>
        <end position="415"/>
    </location>
</feature>
<evidence type="ECO:0000313" key="3">
    <source>
        <dbReference type="EMBL" id="KAI9639556.1"/>
    </source>
</evidence>
<feature type="compositionally biased region" description="Polar residues" evidence="1">
    <location>
        <begin position="1"/>
        <end position="11"/>
    </location>
</feature>
<reference evidence="3" key="1">
    <citation type="journal article" date="2022" name="G3 (Bethesda)">
        <title>High quality genome of the basidiomycete yeast Dioszegia hungarica PDD-24b-2 isolated from cloud water.</title>
        <authorList>
            <person name="Jarrige D."/>
            <person name="Haridas S."/>
            <person name="Bleykasten-Grosshans C."/>
            <person name="Joly M."/>
            <person name="Nadalig T."/>
            <person name="Sancelme M."/>
            <person name="Vuilleumier S."/>
            <person name="Grigoriev I.V."/>
            <person name="Amato P."/>
            <person name="Bringel F."/>
        </authorList>
    </citation>
    <scope>NUCLEOTIDE SEQUENCE</scope>
    <source>
        <strain evidence="3">PDD-24b-2</strain>
    </source>
</reference>
<sequence length="542" mass="58753">MPAAKSTPTRQRPSPSPSPSSSRSASSSALEILYNTAVQAFVRRDHGKAISTLHKLLDLLAAKPGPSGVWYDLSAPAAAGDEKEVGEWREKVLKLYISSTVSLYSDPKPTSSSELGEDIPRLLPPAAPDVLLSHLQRTCASHSFPSDTTSAILPPSLISTLLLAALKLQPAGPALDFAHRLAEDWISALPDELLERISSKDGAGGDAGERKRTEGAREGYLKVTELFVGEVLVREGEWEMARAFLEGEGVMGSKRKENLYRHIRSAESRPKNRSNPSSPSRSMMLPSPSSSGILPSKSISTASSRNGRSRTSSVSSSSSEATARPHSVVDRLAVPRRSARGRDRAVEGKAKASADGRGRTDEAEDEKEALGSQSTKSSMPSTLYINHSPASSSRVPLRSRGQPIPRSNNTPATRTGASWESLLSLLPKSMQLRVRPIVSNSWLLAAISIPIPLIVVLATILSIRRRILKKRNELLGKAVGKAAEVVVTAGQSTMAVDAMADVRARLKRTRERGAREWMRAWLGWWMRKVKGIWKMGTTITYL</sequence>
<feature type="region of interest" description="Disordered" evidence="1">
    <location>
        <begin position="263"/>
        <end position="415"/>
    </location>
</feature>
<evidence type="ECO:0000256" key="1">
    <source>
        <dbReference type="SAM" id="MobiDB-lite"/>
    </source>
</evidence>
<comment type="caution">
    <text evidence="3">The sequence shown here is derived from an EMBL/GenBank/DDBJ whole genome shotgun (WGS) entry which is preliminary data.</text>
</comment>
<protein>
    <submittedName>
        <fullName evidence="3">Uncharacterized protein</fullName>
    </submittedName>
</protein>
<accession>A0AA38LYV0</accession>
<feature type="compositionally biased region" description="Polar residues" evidence="1">
    <location>
        <begin position="371"/>
        <end position="394"/>
    </location>
</feature>
<feature type="compositionally biased region" description="Low complexity" evidence="1">
    <location>
        <begin position="273"/>
        <end position="326"/>
    </location>
</feature>
<dbReference type="EMBL" id="JAKWFO010000001">
    <property type="protein sequence ID" value="KAI9639556.1"/>
    <property type="molecule type" value="Genomic_DNA"/>
</dbReference>
<keyword evidence="2" id="KW-0812">Transmembrane</keyword>
<name>A0AA38LYV0_9TREE</name>
<evidence type="ECO:0000256" key="2">
    <source>
        <dbReference type="SAM" id="Phobius"/>
    </source>
</evidence>
<feature type="compositionally biased region" description="Basic and acidic residues" evidence="1">
    <location>
        <begin position="340"/>
        <end position="361"/>
    </location>
</feature>
<keyword evidence="4" id="KW-1185">Reference proteome</keyword>
<dbReference type="Proteomes" id="UP001164286">
    <property type="component" value="Unassembled WGS sequence"/>
</dbReference>
<dbReference type="AlphaFoldDB" id="A0AA38LYV0"/>